<protein>
    <submittedName>
        <fullName evidence="1">Unannotated protein</fullName>
    </submittedName>
</protein>
<dbReference type="AlphaFoldDB" id="A0A6J6JDC1"/>
<name>A0A6J6JDC1_9ZZZZ</name>
<reference evidence="1" key="1">
    <citation type="submission" date="2020-05" db="EMBL/GenBank/DDBJ databases">
        <authorList>
            <person name="Chiriac C."/>
            <person name="Salcher M."/>
            <person name="Ghai R."/>
            <person name="Kavagutti S V."/>
        </authorList>
    </citation>
    <scope>NUCLEOTIDE SEQUENCE</scope>
</reference>
<accession>A0A6J6JDC1</accession>
<gene>
    <name evidence="1" type="ORF">UFOPK2132_00457</name>
</gene>
<dbReference type="EMBL" id="CAEZVU010000066">
    <property type="protein sequence ID" value="CAB4634910.1"/>
    <property type="molecule type" value="Genomic_DNA"/>
</dbReference>
<proteinExistence type="predicted"/>
<organism evidence="1">
    <name type="scientific">freshwater metagenome</name>
    <dbReference type="NCBI Taxonomy" id="449393"/>
    <lineage>
        <taxon>unclassified sequences</taxon>
        <taxon>metagenomes</taxon>
        <taxon>ecological metagenomes</taxon>
    </lineage>
</organism>
<sequence length="105" mass="11495">MELAPLNVMALALPIFPIRSEELFVDTVTLAFEIEAPKLYAPGAGSMILPPVPCRDREVKVGLWTPRVIVPPAVMTAEVWKVAVPELVPVLTEMEPFVLVTLACE</sequence>
<evidence type="ECO:0000313" key="1">
    <source>
        <dbReference type="EMBL" id="CAB4634910.1"/>
    </source>
</evidence>